<accession>A0ABP8JLZ8</accession>
<dbReference type="InterPro" id="IPR029056">
    <property type="entry name" value="Ribokinase-like"/>
</dbReference>
<dbReference type="InterPro" id="IPR017953">
    <property type="entry name" value="Carbohydrate_kinase_pred_CS"/>
</dbReference>
<evidence type="ECO:0000256" key="7">
    <source>
        <dbReference type="ARBA" id="ARBA00022840"/>
    </source>
</evidence>
<evidence type="ECO:0000256" key="6">
    <source>
        <dbReference type="ARBA" id="ARBA00022741"/>
    </source>
</evidence>
<evidence type="ECO:0000256" key="13">
    <source>
        <dbReference type="ARBA" id="ARBA00023268"/>
    </source>
</evidence>
<dbReference type="PIRSF" id="PIRSF017184">
    <property type="entry name" value="Nnr"/>
    <property type="match status" value="1"/>
</dbReference>
<evidence type="ECO:0000256" key="5">
    <source>
        <dbReference type="ARBA" id="ARBA00022723"/>
    </source>
</evidence>
<dbReference type="SUPFAM" id="SSF64153">
    <property type="entry name" value="YjeF N-terminal domain-like"/>
    <property type="match status" value="1"/>
</dbReference>
<gene>
    <name evidence="17" type="primary">nnrD</name>
    <name evidence="21" type="ORF">GCM10023153_12540</name>
</gene>
<evidence type="ECO:0000256" key="2">
    <source>
        <dbReference type="ARBA" id="ARBA00000909"/>
    </source>
</evidence>
<keyword evidence="10 17" id="KW-0520">NAD</keyword>
<dbReference type="InterPro" id="IPR030677">
    <property type="entry name" value="Nnr"/>
</dbReference>
<evidence type="ECO:0000256" key="15">
    <source>
        <dbReference type="ARBA" id="ARBA00048238"/>
    </source>
</evidence>
<feature type="binding site" evidence="17">
    <location>
        <position position="245"/>
    </location>
    <ligand>
        <name>(6S)-NADPHX</name>
        <dbReference type="ChEBI" id="CHEBI:64076"/>
    </ligand>
</feature>
<evidence type="ECO:0000259" key="20">
    <source>
        <dbReference type="PROSITE" id="PS51385"/>
    </source>
</evidence>
<dbReference type="InterPro" id="IPR036652">
    <property type="entry name" value="YjeF_N_dom_sf"/>
</dbReference>
<evidence type="ECO:0000256" key="4">
    <source>
        <dbReference type="ARBA" id="ARBA00009524"/>
    </source>
</evidence>
<dbReference type="PROSITE" id="PS51383">
    <property type="entry name" value="YJEF_C_3"/>
    <property type="match status" value="1"/>
</dbReference>
<comment type="similarity">
    <text evidence="17">Belongs to the NnrD/CARKD family.</text>
</comment>
<comment type="cofactor">
    <cofactor evidence="18">
        <name>K(+)</name>
        <dbReference type="ChEBI" id="CHEBI:29103"/>
    </cofactor>
    <text evidence="18">Binds 1 potassium ion per subunit.</text>
</comment>
<feature type="domain" description="YjeF N-terminal" evidence="20">
    <location>
        <begin position="10"/>
        <end position="204"/>
    </location>
</feature>
<proteinExistence type="inferred from homology"/>
<evidence type="ECO:0000259" key="19">
    <source>
        <dbReference type="PROSITE" id="PS51383"/>
    </source>
</evidence>
<evidence type="ECO:0000256" key="12">
    <source>
        <dbReference type="ARBA" id="ARBA00023239"/>
    </source>
</evidence>
<keyword evidence="9 18" id="KW-0630">Potassium</keyword>
<comment type="subunit">
    <text evidence="17">Homotetramer.</text>
</comment>
<evidence type="ECO:0000256" key="17">
    <source>
        <dbReference type="HAMAP-Rule" id="MF_01965"/>
    </source>
</evidence>
<evidence type="ECO:0000256" key="18">
    <source>
        <dbReference type="PIRNR" id="PIRNR017184"/>
    </source>
</evidence>
<dbReference type="InterPro" id="IPR000631">
    <property type="entry name" value="CARKD"/>
</dbReference>
<comment type="caution">
    <text evidence="21">The sequence shown here is derived from an EMBL/GenBank/DDBJ whole genome shotgun (WGS) entry which is preliminary data.</text>
</comment>
<evidence type="ECO:0000313" key="22">
    <source>
        <dbReference type="Proteomes" id="UP001500390"/>
    </source>
</evidence>
<dbReference type="RefSeq" id="WP_159903390.1">
    <property type="nucleotide sequence ID" value="NZ_BAABFX010000020.1"/>
</dbReference>
<sequence>MIRAWSTDAVYDAEAALMATLPDGELMARAVEGLALVAAARLQECDGAAVAALVGPGNNGADALYAVARLAEAGWNAVAVHDEVVHDGARAAAEAAGVLLTTDPAALAEADVVLDGILGIGARPGLPPWAAAWVAAVPDTAYVIAVDLPSGQDPMGGALDPDGVFADETVTFSVPKPVHLLPPTEQACGILTVVDIGLDLAADPVVLRLDHDDVAALWPVPTPADDKYSRGVVGVVAGGEAYTGAAVLAVTAAVESGAGMVRYVGTPTPTALVRAAVPEAVHGPGRVQAWVVGPGLDVEATDDDAAAQLEVARAALAGGEPVVLDAGGLDLVDADLVRSRAGRATLLTPHAGECARLLSRLSAVVPGVTYWSISGQGDVTRAQVEASPVAHAKALAAATGATVLLKGPTTVVVGPAEGAPVWSQADAPAWLGSAGAGDVLAGVLGTLLAAGLPPDSAGALGALVHGVAADRANPGGPVRALRVANGIPDAVAHLLGRAATRSS</sequence>
<comment type="catalytic activity">
    <reaction evidence="16 17 18">
        <text>(6S)-NADPHX + ADP = AMP + phosphate + NADPH + H(+)</text>
        <dbReference type="Rhea" id="RHEA:32235"/>
        <dbReference type="ChEBI" id="CHEBI:15378"/>
        <dbReference type="ChEBI" id="CHEBI:43474"/>
        <dbReference type="ChEBI" id="CHEBI:57783"/>
        <dbReference type="ChEBI" id="CHEBI:64076"/>
        <dbReference type="ChEBI" id="CHEBI:456215"/>
        <dbReference type="ChEBI" id="CHEBI:456216"/>
        <dbReference type="EC" id="4.2.1.136"/>
    </reaction>
</comment>
<dbReference type="CDD" id="cd01171">
    <property type="entry name" value="YXKO-related"/>
    <property type="match status" value="1"/>
</dbReference>
<dbReference type="SUPFAM" id="SSF53613">
    <property type="entry name" value="Ribokinase-like"/>
    <property type="match status" value="1"/>
</dbReference>
<evidence type="ECO:0000256" key="10">
    <source>
        <dbReference type="ARBA" id="ARBA00023027"/>
    </source>
</evidence>
<feature type="domain" description="YjeF C-terminal" evidence="19">
    <location>
        <begin position="210"/>
        <end position="494"/>
    </location>
</feature>
<feature type="binding site" evidence="17">
    <location>
        <begin position="406"/>
        <end position="410"/>
    </location>
    <ligand>
        <name>AMP</name>
        <dbReference type="ChEBI" id="CHEBI:456215"/>
    </ligand>
</feature>
<dbReference type="PROSITE" id="PS01050">
    <property type="entry name" value="YJEF_C_2"/>
    <property type="match status" value="1"/>
</dbReference>
<dbReference type="Pfam" id="PF01256">
    <property type="entry name" value="Carb_kinase"/>
    <property type="match status" value="1"/>
</dbReference>
<evidence type="ECO:0000256" key="8">
    <source>
        <dbReference type="ARBA" id="ARBA00022857"/>
    </source>
</evidence>
<comment type="catalytic activity">
    <reaction evidence="15 17 18">
        <text>(6S)-NADHX + ADP = AMP + phosphate + NADH + H(+)</text>
        <dbReference type="Rhea" id="RHEA:32223"/>
        <dbReference type="ChEBI" id="CHEBI:15378"/>
        <dbReference type="ChEBI" id="CHEBI:43474"/>
        <dbReference type="ChEBI" id="CHEBI:57945"/>
        <dbReference type="ChEBI" id="CHEBI:64074"/>
        <dbReference type="ChEBI" id="CHEBI:456215"/>
        <dbReference type="ChEBI" id="CHEBI:456216"/>
        <dbReference type="EC" id="4.2.1.136"/>
    </reaction>
</comment>
<comment type="catalytic activity">
    <reaction evidence="1 18">
        <text>(6R)-NADHX = (6S)-NADHX</text>
        <dbReference type="Rhea" id="RHEA:32215"/>
        <dbReference type="ChEBI" id="CHEBI:64074"/>
        <dbReference type="ChEBI" id="CHEBI:64075"/>
        <dbReference type="EC" id="5.1.99.6"/>
    </reaction>
</comment>
<keyword evidence="22" id="KW-1185">Reference proteome</keyword>
<evidence type="ECO:0000256" key="1">
    <source>
        <dbReference type="ARBA" id="ARBA00000013"/>
    </source>
</evidence>
<keyword evidence="6 17" id="KW-0547">Nucleotide-binding</keyword>
<evidence type="ECO:0000313" key="21">
    <source>
        <dbReference type="EMBL" id="GAA4392932.1"/>
    </source>
</evidence>
<keyword evidence="12 17" id="KW-0456">Lyase</keyword>
<keyword evidence="13" id="KW-0511">Multifunctional enzyme</keyword>
<dbReference type="InterPro" id="IPR004443">
    <property type="entry name" value="YjeF_N_dom"/>
</dbReference>
<evidence type="ECO:0000256" key="3">
    <source>
        <dbReference type="ARBA" id="ARBA00006001"/>
    </source>
</evidence>
<comment type="similarity">
    <text evidence="4 18">In the C-terminal section; belongs to the NnrD/CARKD family.</text>
</comment>
<comment type="function">
    <text evidence="17">Catalyzes the dehydration of the S-form of NAD(P)HX at the expense of ADP, which is converted to AMP. Together with NAD(P)HX epimerase, which catalyzes the epimerization of the S- and R-forms, the enzyme allows the repair of both epimers of NAD(P)HX, a damaged form of NAD(P)H that is a result of enzymatic or heat-dependent hydration.</text>
</comment>
<comment type="function">
    <text evidence="14 18">Bifunctional enzyme that catalyzes the epimerization of the S- and R-forms of NAD(P)HX and the dehydration of the S-form of NAD(P)HX at the expense of ADP, which is converted to AMP. This allows the repair of both epimers of NAD(P)HX, a damaged form of NAD(P)H that is a result of enzymatic or heat-dependent hydration.</text>
</comment>
<evidence type="ECO:0000256" key="11">
    <source>
        <dbReference type="ARBA" id="ARBA00023235"/>
    </source>
</evidence>
<keyword evidence="11 18" id="KW-0413">Isomerase</keyword>
<keyword evidence="7 17" id="KW-0067">ATP-binding</keyword>
<dbReference type="PROSITE" id="PS51385">
    <property type="entry name" value="YJEF_N"/>
    <property type="match status" value="1"/>
</dbReference>
<dbReference type="Proteomes" id="UP001500390">
    <property type="component" value="Unassembled WGS sequence"/>
</dbReference>
<comment type="similarity">
    <text evidence="3 18">In the N-terminal section; belongs to the NnrE/AIBP family.</text>
</comment>
<feature type="binding site" evidence="17">
    <location>
        <position position="438"/>
    </location>
    <ligand>
        <name>(6S)-NADPHX</name>
        <dbReference type="ChEBI" id="CHEBI:64076"/>
    </ligand>
</feature>
<organism evidence="21 22">
    <name type="scientific">Ornithinibacter aureus</name>
    <dbReference type="NCBI Taxonomy" id="622664"/>
    <lineage>
        <taxon>Bacteria</taxon>
        <taxon>Bacillati</taxon>
        <taxon>Actinomycetota</taxon>
        <taxon>Actinomycetes</taxon>
        <taxon>Micrococcales</taxon>
        <taxon>Intrasporangiaceae</taxon>
        <taxon>Ornithinibacter</taxon>
    </lineage>
</organism>
<evidence type="ECO:0000256" key="14">
    <source>
        <dbReference type="ARBA" id="ARBA00025153"/>
    </source>
</evidence>
<evidence type="ECO:0000256" key="9">
    <source>
        <dbReference type="ARBA" id="ARBA00022958"/>
    </source>
</evidence>
<keyword evidence="5 18" id="KW-0479">Metal-binding</keyword>
<feature type="binding site" evidence="17">
    <location>
        <position position="350"/>
    </location>
    <ligand>
        <name>(6S)-NADPHX</name>
        <dbReference type="ChEBI" id="CHEBI:64076"/>
    </ligand>
</feature>
<feature type="binding site" evidence="17">
    <location>
        <position position="295"/>
    </location>
    <ligand>
        <name>(6S)-NADPHX</name>
        <dbReference type="ChEBI" id="CHEBI:64076"/>
    </ligand>
</feature>
<comment type="cofactor">
    <cofactor evidence="17">
        <name>Mg(2+)</name>
        <dbReference type="ChEBI" id="CHEBI:18420"/>
    </cofactor>
</comment>
<protein>
    <recommendedName>
        <fullName evidence="17">ADP-dependent (S)-NAD(P)H-hydrate dehydratase</fullName>
        <ecNumber evidence="17">4.2.1.136</ecNumber>
    </recommendedName>
    <alternativeName>
        <fullName evidence="17">ADP-dependent NAD(P)HX dehydratase</fullName>
    </alternativeName>
</protein>
<name>A0ABP8JLZ8_9MICO</name>
<keyword evidence="8 17" id="KW-0521">NADP</keyword>
<dbReference type="PANTHER" id="PTHR12592">
    <property type="entry name" value="ATP-DEPENDENT (S)-NAD(P)H-HYDRATE DEHYDRATASE FAMILY MEMBER"/>
    <property type="match status" value="1"/>
</dbReference>
<evidence type="ECO:0000256" key="16">
    <source>
        <dbReference type="ARBA" id="ARBA00049209"/>
    </source>
</evidence>
<dbReference type="PANTHER" id="PTHR12592:SF0">
    <property type="entry name" value="ATP-DEPENDENT (S)-NAD(P)H-HYDRATE DEHYDRATASE"/>
    <property type="match status" value="1"/>
</dbReference>
<dbReference type="HAMAP" id="MF_01965">
    <property type="entry name" value="NADHX_dehydratase"/>
    <property type="match status" value="1"/>
</dbReference>
<feature type="binding site" evidence="17">
    <location>
        <position position="437"/>
    </location>
    <ligand>
        <name>AMP</name>
        <dbReference type="ChEBI" id="CHEBI:456215"/>
    </ligand>
</feature>
<reference evidence="22" key="1">
    <citation type="journal article" date="2019" name="Int. J. Syst. Evol. Microbiol.">
        <title>The Global Catalogue of Microorganisms (GCM) 10K type strain sequencing project: providing services to taxonomists for standard genome sequencing and annotation.</title>
        <authorList>
            <consortium name="The Broad Institute Genomics Platform"/>
            <consortium name="The Broad Institute Genome Sequencing Center for Infectious Disease"/>
            <person name="Wu L."/>
            <person name="Ma J."/>
        </authorList>
    </citation>
    <scope>NUCLEOTIDE SEQUENCE [LARGE SCALE GENOMIC DNA]</scope>
    <source>
        <strain evidence="22">JCM 17738</strain>
    </source>
</reference>
<comment type="catalytic activity">
    <reaction evidence="2 18">
        <text>(6R)-NADPHX = (6S)-NADPHX</text>
        <dbReference type="Rhea" id="RHEA:32227"/>
        <dbReference type="ChEBI" id="CHEBI:64076"/>
        <dbReference type="ChEBI" id="CHEBI:64077"/>
        <dbReference type="EC" id="5.1.99.6"/>
    </reaction>
</comment>
<dbReference type="Pfam" id="PF03853">
    <property type="entry name" value="YjeF_N"/>
    <property type="match status" value="1"/>
</dbReference>
<dbReference type="Gene3D" id="3.40.1190.20">
    <property type="match status" value="1"/>
</dbReference>
<dbReference type="EC" id="4.2.1.136" evidence="17"/>
<dbReference type="Gene3D" id="3.40.50.10260">
    <property type="entry name" value="YjeF N-terminal domain"/>
    <property type="match status" value="1"/>
</dbReference>
<dbReference type="EMBL" id="BAABFX010000020">
    <property type="protein sequence ID" value="GAA4392932.1"/>
    <property type="molecule type" value="Genomic_DNA"/>
</dbReference>